<evidence type="ECO:0000256" key="5">
    <source>
        <dbReference type="ARBA" id="ARBA00022822"/>
    </source>
</evidence>
<keyword evidence="6 8" id="KW-0057">Aromatic amino acid biosynthesis</keyword>
<gene>
    <name evidence="8" type="primary">trpF</name>
    <name evidence="10" type="ORF">D8Y22_06710</name>
</gene>
<dbReference type="InterPro" id="IPR001240">
    <property type="entry name" value="PRAI_dom"/>
</dbReference>
<keyword evidence="5 8" id="KW-0822">Tryptophan biosynthesis</keyword>
<accession>A0A4V3VLH0</accession>
<dbReference type="CDD" id="cd00405">
    <property type="entry name" value="PRAI"/>
    <property type="match status" value="1"/>
</dbReference>
<evidence type="ECO:0000256" key="8">
    <source>
        <dbReference type="HAMAP-Rule" id="MF_00135"/>
    </source>
</evidence>
<dbReference type="GO" id="GO:0000162">
    <property type="term" value="P:L-tryptophan biosynthetic process"/>
    <property type="evidence" value="ECO:0007669"/>
    <property type="project" value="UniProtKB-UniRule"/>
</dbReference>
<evidence type="ECO:0000256" key="3">
    <source>
        <dbReference type="ARBA" id="ARBA00007571"/>
    </source>
</evidence>
<evidence type="ECO:0000259" key="9">
    <source>
        <dbReference type="Pfam" id="PF00697"/>
    </source>
</evidence>
<dbReference type="PANTHER" id="PTHR42894:SF1">
    <property type="entry name" value="N-(5'-PHOSPHORIBOSYL)ANTHRANILATE ISOMERASE"/>
    <property type="match status" value="1"/>
</dbReference>
<evidence type="ECO:0000256" key="1">
    <source>
        <dbReference type="ARBA" id="ARBA00001164"/>
    </source>
</evidence>
<dbReference type="Pfam" id="PF00697">
    <property type="entry name" value="PRAI"/>
    <property type="match status" value="1"/>
</dbReference>
<comment type="pathway">
    <text evidence="2 8">Amino-acid biosynthesis; L-tryptophan biosynthesis; L-tryptophan from chorismate: step 3/5.</text>
</comment>
<comment type="catalytic activity">
    <reaction evidence="1 8">
        <text>N-(5-phospho-beta-D-ribosyl)anthranilate = 1-(2-carboxyphenylamino)-1-deoxy-D-ribulose 5-phosphate</text>
        <dbReference type="Rhea" id="RHEA:21540"/>
        <dbReference type="ChEBI" id="CHEBI:18277"/>
        <dbReference type="ChEBI" id="CHEBI:58613"/>
        <dbReference type="EC" id="5.3.1.24"/>
    </reaction>
</comment>
<dbReference type="PANTHER" id="PTHR42894">
    <property type="entry name" value="N-(5'-PHOSPHORIBOSYL)ANTHRANILATE ISOMERASE"/>
    <property type="match status" value="1"/>
</dbReference>
<dbReference type="SUPFAM" id="SSF51366">
    <property type="entry name" value="Ribulose-phoshate binding barrel"/>
    <property type="match status" value="1"/>
</dbReference>
<feature type="domain" description="N-(5'phosphoribosyl) anthranilate isomerase (PRAI)" evidence="9">
    <location>
        <begin position="4"/>
        <end position="205"/>
    </location>
</feature>
<dbReference type="EMBL" id="RBZW01000018">
    <property type="protein sequence ID" value="THE65617.1"/>
    <property type="molecule type" value="Genomic_DNA"/>
</dbReference>
<organism evidence="10 11">
    <name type="scientific">Salinadaptatus halalkaliphilus</name>
    <dbReference type="NCBI Taxonomy" id="2419781"/>
    <lineage>
        <taxon>Archaea</taxon>
        <taxon>Methanobacteriati</taxon>
        <taxon>Methanobacteriota</taxon>
        <taxon>Stenosarchaea group</taxon>
        <taxon>Halobacteria</taxon>
        <taxon>Halobacteriales</taxon>
        <taxon>Natrialbaceae</taxon>
        <taxon>Salinadaptatus</taxon>
    </lineage>
</organism>
<keyword evidence="7 8" id="KW-0413">Isomerase</keyword>
<evidence type="ECO:0000256" key="4">
    <source>
        <dbReference type="ARBA" id="ARBA00022605"/>
    </source>
</evidence>
<dbReference type="InterPro" id="IPR011060">
    <property type="entry name" value="RibuloseP-bd_barrel"/>
</dbReference>
<dbReference type="RefSeq" id="WP_141463935.1">
    <property type="nucleotide sequence ID" value="NZ_RBZW01000018.1"/>
</dbReference>
<dbReference type="GO" id="GO:0004640">
    <property type="term" value="F:phosphoribosylanthranilate isomerase activity"/>
    <property type="evidence" value="ECO:0007669"/>
    <property type="project" value="UniProtKB-UniRule"/>
</dbReference>
<dbReference type="HAMAP" id="MF_00135">
    <property type="entry name" value="PRAI"/>
    <property type="match status" value="1"/>
</dbReference>
<comment type="caution">
    <text evidence="10">The sequence shown here is derived from an EMBL/GenBank/DDBJ whole genome shotgun (WGS) entry which is preliminary data.</text>
</comment>
<dbReference type="EC" id="5.3.1.24" evidence="8"/>
<dbReference type="InterPro" id="IPR044643">
    <property type="entry name" value="TrpF_fam"/>
</dbReference>
<evidence type="ECO:0000256" key="2">
    <source>
        <dbReference type="ARBA" id="ARBA00004664"/>
    </source>
</evidence>
<evidence type="ECO:0000256" key="6">
    <source>
        <dbReference type="ARBA" id="ARBA00023141"/>
    </source>
</evidence>
<protein>
    <recommendedName>
        <fullName evidence="8">N-(5'-phosphoribosyl)anthranilate isomerase</fullName>
        <shortName evidence="8">PRAI</shortName>
        <ecNumber evidence="8">5.3.1.24</ecNumber>
    </recommendedName>
</protein>
<dbReference type="AlphaFoldDB" id="A0A4V3VLH0"/>
<evidence type="ECO:0000256" key="7">
    <source>
        <dbReference type="ARBA" id="ARBA00023235"/>
    </source>
</evidence>
<dbReference type="Proteomes" id="UP000318864">
    <property type="component" value="Unassembled WGS sequence"/>
</dbReference>
<keyword evidence="11" id="KW-1185">Reference proteome</keyword>
<dbReference type="OrthoDB" id="27513at2157"/>
<comment type="similarity">
    <text evidence="3 8">Belongs to the TrpF family.</text>
</comment>
<dbReference type="UniPathway" id="UPA00035">
    <property type="reaction ID" value="UER00042"/>
</dbReference>
<proteinExistence type="inferred from homology"/>
<name>A0A4V3VLH0_9EURY</name>
<evidence type="ECO:0000313" key="10">
    <source>
        <dbReference type="EMBL" id="THE65617.1"/>
    </source>
</evidence>
<dbReference type="InterPro" id="IPR013785">
    <property type="entry name" value="Aldolase_TIM"/>
</dbReference>
<sequence>MSRVKICGLTTESDLETAVDAGADAVGIICDVPVETPREVSLERARTLAAATPPFVTSVLVTMATAPTRTNELVAAIEPDAVQLHGDVSRDELSALRDDLEADLLLAVAADDVAAGENYDDLVDGFVVDSVDDEGGGGTGETHDWDRTREATADLESPIILAGGLTPANVADAVRTAEPFAVDVASGVEYEGGHKDDDAVYAFVERANRASQTTEPTVSS</sequence>
<reference evidence="10 11" key="1">
    <citation type="submission" date="2018-10" db="EMBL/GenBank/DDBJ databases">
        <title>Natronolimnobius sp. XQ-INN 246 isolated from Inner Mongolia Autonomous Region of China.</title>
        <authorList>
            <person name="Xue Q."/>
        </authorList>
    </citation>
    <scope>NUCLEOTIDE SEQUENCE [LARGE SCALE GENOMIC DNA]</scope>
    <source>
        <strain evidence="10 11">XQ-INN 246</strain>
    </source>
</reference>
<evidence type="ECO:0000313" key="11">
    <source>
        <dbReference type="Proteomes" id="UP000318864"/>
    </source>
</evidence>
<dbReference type="Gene3D" id="3.20.20.70">
    <property type="entry name" value="Aldolase class I"/>
    <property type="match status" value="1"/>
</dbReference>
<keyword evidence="4 8" id="KW-0028">Amino-acid biosynthesis</keyword>